<feature type="domain" description="J" evidence="6">
    <location>
        <begin position="89"/>
        <end position="153"/>
    </location>
</feature>
<dbReference type="SUPFAM" id="SSF46565">
    <property type="entry name" value="Chaperone J-domain"/>
    <property type="match status" value="2"/>
</dbReference>
<dbReference type="InterPro" id="IPR001305">
    <property type="entry name" value="HSP_DnaJ_Cys-rich_dom"/>
</dbReference>
<gene>
    <name evidence="8" type="ORF">HID58_062018</name>
</gene>
<dbReference type="CDD" id="cd10719">
    <property type="entry name" value="DnaJ_zf"/>
    <property type="match status" value="2"/>
</dbReference>
<dbReference type="CDD" id="cd06257">
    <property type="entry name" value="DnaJ"/>
    <property type="match status" value="2"/>
</dbReference>
<keyword evidence="1 5" id="KW-0479">Metal-binding</keyword>
<dbReference type="NCBIfam" id="TIGR02349">
    <property type="entry name" value="DnaJ_bact"/>
    <property type="match status" value="1"/>
</dbReference>
<keyword evidence="3 5" id="KW-0863">Zinc-finger</keyword>
<dbReference type="Gene3D" id="2.60.260.20">
    <property type="entry name" value="Urease metallochaperone UreE, N-terminal domain"/>
    <property type="match status" value="2"/>
</dbReference>
<evidence type="ECO:0000256" key="5">
    <source>
        <dbReference type="PROSITE-ProRule" id="PRU00546"/>
    </source>
</evidence>
<feature type="domain" description="CR-type" evidence="7">
    <location>
        <begin position="220"/>
        <end position="301"/>
    </location>
</feature>
<dbReference type="PANTHER" id="PTHR43096:SF10">
    <property type="entry name" value="CHAPERONE PROTEIN DNAJ A6, CHLOROPLASTIC"/>
    <property type="match status" value="1"/>
</dbReference>
<dbReference type="InterPro" id="IPR001623">
    <property type="entry name" value="DnaJ_domain"/>
</dbReference>
<keyword evidence="4 5" id="KW-0862">Zinc</keyword>
<evidence type="ECO:0000259" key="7">
    <source>
        <dbReference type="PROSITE" id="PS51188"/>
    </source>
</evidence>
<dbReference type="Pfam" id="PF00226">
    <property type="entry name" value="DnaJ"/>
    <property type="match status" value="2"/>
</dbReference>
<dbReference type="PANTHER" id="PTHR43096">
    <property type="entry name" value="DNAJ HOMOLOG 1, MITOCHONDRIAL-RELATED"/>
    <property type="match status" value="1"/>
</dbReference>
<sequence>KMASIQFGSTCVAQWSIRPHFAVRVYHPSSGLQSSTRQQNSTRSRINCLGASRSSMFSHGSLPLLSMPGMSRNMQPRRGSRFTVRADADYYSVLGVSKNATKSEIKSAYRKLARNYHPDVNKEPGAEEKFKEISNAYEVLSDDEKKSLYDRFGEAGVKGAGGMGGMGDFSNPFDLFESLFEGMGGMGGGGGMGRGSRSRAVDGQDEYYSLILNFKEAVFGMEKEIEITRLESCGTCEGSGAKPGTKPTKCTTCGGQGQVVSSARTPLGVFQQVMTCSSCNGTGEISTPCGTCSGDGRVRKTKRISLKVPAGVDSGSRLRVRGEGNAGKKGGSPGDLFVVIEVIPDPVLKREDTNILYTCKISYIDAILGTTLKVPTVDGTVDLKVPAGTQPGTTLVMAKKGVPVLNKSNMRGDQLVRVQVEIPKRLSKEEKKLIEELADMSKNKTANSSTKIVRAYHPSRIKQTSMRSQINCLGASRSSMFSHGSLSMAGTSRNMQSHRANTFDFLFGRDNTDYYSLLGVSEHSTPSELKKAYRRLAKTYHPDVNKDPDAADKFIEINNAYEDEVLIPIKRTCYDWYSLKTLMAKCTTCGGQGHVYTSVKTPLGMKQEALTCSSCNGTGHVFDLRTSDIS</sequence>
<reference evidence="8 9" key="1">
    <citation type="submission" date="2021-05" db="EMBL/GenBank/DDBJ databases">
        <title>Genome Assembly of Synthetic Allotetraploid Brassica napus Reveals Homoeologous Exchanges between Subgenomes.</title>
        <authorList>
            <person name="Davis J.T."/>
        </authorList>
    </citation>
    <scope>NUCLEOTIDE SEQUENCE [LARGE SCALE GENOMIC DNA]</scope>
    <source>
        <strain evidence="9">cv. Da-Ae</strain>
        <tissue evidence="8">Seedling</tissue>
    </source>
</reference>
<feature type="non-terminal residue" evidence="8">
    <location>
        <position position="1"/>
    </location>
</feature>
<dbReference type="InterPro" id="IPR002939">
    <property type="entry name" value="DnaJ_C"/>
</dbReference>
<dbReference type="InterPro" id="IPR018253">
    <property type="entry name" value="DnaJ_domain_CS"/>
</dbReference>
<dbReference type="HAMAP" id="MF_01152">
    <property type="entry name" value="DnaJ"/>
    <property type="match status" value="1"/>
</dbReference>
<dbReference type="PROSITE" id="PS00636">
    <property type="entry name" value="DNAJ_1"/>
    <property type="match status" value="1"/>
</dbReference>
<protein>
    <submittedName>
        <fullName evidence="8">Uncharacterized protein</fullName>
    </submittedName>
</protein>
<dbReference type="InterPro" id="IPR036869">
    <property type="entry name" value="J_dom_sf"/>
</dbReference>
<evidence type="ECO:0000313" key="9">
    <source>
        <dbReference type="Proteomes" id="UP000824890"/>
    </source>
</evidence>
<keyword evidence="2" id="KW-0677">Repeat</keyword>
<dbReference type="PRINTS" id="PR00625">
    <property type="entry name" value="JDOMAIN"/>
</dbReference>
<keyword evidence="9" id="KW-1185">Reference proteome</keyword>
<dbReference type="SUPFAM" id="SSF49493">
    <property type="entry name" value="HSP40/DnaJ peptide-binding domain"/>
    <property type="match status" value="2"/>
</dbReference>
<dbReference type="Gene3D" id="2.10.230.10">
    <property type="entry name" value="Heat shock protein DnaJ, cysteine-rich domain"/>
    <property type="match status" value="2"/>
</dbReference>
<evidence type="ECO:0000256" key="1">
    <source>
        <dbReference type="ARBA" id="ARBA00022723"/>
    </source>
</evidence>
<dbReference type="EMBL" id="JAGKQM010000014">
    <property type="protein sequence ID" value="KAH0885922.1"/>
    <property type="molecule type" value="Genomic_DNA"/>
</dbReference>
<dbReference type="CDD" id="cd10747">
    <property type="entry name" value="DnaJ_C"/>
    <property type="match status" value="1"/>
</dbReference>
<feature type="domain" description="J" evidence="6">
    <location>
        <begin position="513"/>
        <end position="578"/>
    </location>
</feature>
<dbReference type="NCBIfam" id="NF008035">
    <property type="entry name" value="PRK10767.1"/>
    <property type="match status" value="1"/>
</dbReference>
<dbReference type="InterPro" id="IPR012724">
    <property type="entry name" value="DnaJ"/>
</dbReference>
<dbReference type="Proteomes" id="UP000824890">
    <property type="component" value="Unassembled WGS sequence"/>
</dbReference>
<comment type="caution">
    <text evidence="8">The sequence shown here is derived from an EMBL/GenBank/DDBJ whole genome shotgun (WGS) entry which is preliminary data.</text>
</comment>
<evidence type="ECO:0000256" key="4">
    <source>
        <dbReference type="ARBA" id="ARBA00022833"/>
    </source>
</evidence>
<dbReference type="SUPFAM" id="SSF57938">
    <property type="entry name" value="DnaJ/Hsp40 cysteine-rich domain"/>
    <property type="match status" value="2"/>
</dbReference>
<dbReference type="InterPro" id="IPR036410">
    <property type="entry name" value="HSP_DnaJ_Cys-rich_dom_sf"/>
</dbReference>
<evidence type="ECO:0000259" key="6">
    <source>
        <dbReference type="PROSITE" id="PS50076"/>
    </source>
</evidence>
<dbReference type="SMART" id="SM00271">
    <property type="entry name" value="DnaJ"/>
    <property type="match status" value="2"/>
</dbReference>
<accession>A0ABQ8A0U7</accession>
<dbReference type="PROSITE" id="PS51188">
    <property type="entry name" value="ZF_CR"/>
    <property type="match status" value="1"/>
</dbReference>
<dbReference type="InterPro" id="IPR008971">
    <property type="entry name" value="HSP40/DnaJ_pept-bd"/>
</dbReference>
<evidence type="ECO:0000313" key="8">
    <source>
        <dbReference type="EMBL" id="KAH0885922.1"/>
    </source>
</evidence>
<proteinExistence type="inferred from homology"/>
<dbReference type="Pfam" id="PF00684">
    <property type="entry name" value="DnaJ_CXXCXGXG"/>
    <property type="match status" value="1"/>
</dbReference>
<dbReference type="PROSITE" id="PS50076">
    <property type="entry name" value="DNAJ_2"/>
    <property type="match status" value="2"/>
</dbReference>
<evidence type="ECO:0000256" key="2">
    <source>
        <dbReference type="ARBA" id="ARBA00022737"/>
    </source>
</evidence>
<organism evidence="8 9">
    <name type="scientific">Brassica napus</name>
    <name type="common">Rape</name>
    <dbReference type="NCBI Taxonomy" id="3708"/>
    <lineage>
        <taxon>Eukaryota</taxon>
        <taxon>Viridiplantae</taxon>
        <taxon>Streptophyta</taxon>
        <taxon>Embryophyta</taxon>
        <taxon>Tracheophyta</taxon>
        <taxon>Spermatophyta</taxon>
        <taxon>Magnoliopsida</taxon>
        <taxon>eudicotyledons</taxon>
        <taxon>Gunneridae</taxon>
        <taxon>Pentapetalae</taxon>
        <taxon>rosids</taxon>
        <taxon>malvids</taxon>
        <taxon>Brassicales</taxon>
        <taxon>Brassicaceae</taxon>
        <taxon>Brassiceae</taxon>
        <taxon>Brassica</taxon>
    </lineage>
</organism>
<dbReference type="Pfam" id="PF01556">
    <property type="entry name" value="DnaJ_C"/>
    <property type="match status" value="1"/>
</dbReference>
<dbReference type="Gene3D" id="1.10.287.110">
    <property type="entry name" value="DnaJ domain"/>
    <property type="match status" value="2"/>
</dbReference>
<name>A0ABQ8A0U7_BRANA</name>
<feature type="zinc finger region" description="CR-type" evidence="5">
    <location>
        <begin position="220"/>
        <end position="301"/>
    </location>
</feature>
<evidence type="ECO:0000256" key="3">
    <source>
        <dbReference type="ARBA" id="ARBA00022771"/>
    </source>
</evidence>